<evidence type="ECO:0000256" key="1">
    <source>
        <dbReference type="SAM" id="MobiDB-lite"/>
    </source>
</evidence>
<dbReference type="OrthoDB" id="1267107at2"/>
<keyword evidence="2" id="KW-0812">Transmembrane</keyword>
<reference evidence="3 4" key="1">
    <citation type="submission" date="2016-10" db="EMBL/GenBank/DDBJ databases">
        <authorList>
            <person name="de Groot N.N."/>
        </authorList>
    </citation>
    <scope>NUCLEOTIDE SEQUENCE [LARGE SCALE GENOMIC DNA]</scope>
    <source>
        <strain evidence="4">P4B,CCM 7963,CECT 7998,DSM 25260,IBRC-M 10614,KCTC 13821</strain>
    </source>
</reference>
<keyword evidence="4" id="KW-1185">Reference proteome</keyword>
<dbReference type="AlphaFoldDB" id="A0A1G8FZ75"/>
<dbReference type="Proteomes" id="UP000199017">
    <property type="component" value="Unassembled WGS sequence"/>
</dbReference>
<feature type="region of interest" description="Disordered" evidence="1">
    <location>
        <begin position="67"/>
        <end position="99"/>
    </location>
</feature>
<evidence type="ECO:0000313" key="4">
    <source>
        <dbReference type="Proteomes" id="UP000199017"/>
    </source>
</evidence>
<sequence length="402" mass="45882">MSKSFEERMKELEEGYNTMPDTTSPEKIIQNVEKKKKKSSWKKIYAAGGSVLAAGLATLLIMSQPGVLPGGGDSEMPQGSTSKENEQPSEDSKQEEDIPAFTKERAVELMNDYKESFVSLINEAGNDQKIDSYQTKEEVKEHFETTMSGDLAEWMTDSYFKEEGDGVYVIAKDGPTWLEEDQPFELEEVTEKHVKIVQERDNELLGNVEMIFHAGYQGDKWVVDEIESNEAGEFANETNSDLTNTAQTVINMITSQDMKTLASHVHPDKGVLFSPYVNIDEDTQVFQQEEVENFFEDEQVYEWGVYDGRGNTIELTPSEYYEEFIYEPELQDADEILVDELKQRGNMKNNIKDVFPEAAVVEYHIESSEEEGMDWASLNIVLEQDENNTWKLVAIVHDEWTI</sequence>
<keyword evidence="2" id="KW-1133">Transmembrane helix</keyword>
<feature type="compositionally biased region" description="Basic and acidic residues" evidence="1">
    <location>
        <begin position="1"/>
        <end position="13"/>
    </location>
</feature>
<evidence type="ECO:0000256" key="2">
    <source>
        <dbReference type="SAM" id="Phobius"/>
    </source>
</evidence>
<evidence type="ECO:0000313" key="3">
    <source>
        <dbReference type="EMBL" id="SDH87390.1"/>
    </source>
</evidence>
<dbReference type="EMBL" id="FNDU01000003">
    <property type="protein sequence ID" value="SDH87390.1"/>
    <property type="molecule type" value="Genomic_DNA"/>
</dbReference>
<proteinExistence type="predicted"/>
<protein>
    <submittedName>
        <fullName evidence="3">Uncharacterized protein</fullName>
    </submittedName>
</protein>
<gene>
    <name evidence="3" type="ORF">SAMN05216352_103152</name>
</gene>
<organism evidence="3 4">
    <name type="scientific">Alteribacillus bidgolensis</name>
    <dbReference type="NCBI Taxonomy" id="930129"/>
    <lineage>
        <taxon>Bacteria</taxon>
        <taxon>Bacillati</taxon>
        <taxon>Bacillota</taxon>
        <taxon>Bacilli</taxon>
        <taxon>Bacillales</taxon>
        <taxon>Bacillaceae</taxon>
        <taxon>Alteribacillus</taxon>
    </lineage>
</organism>
<accession>A0A1G8FZ75</accession>
<feature type="region of interest" description="Disordered" evidence="1">
    <location>
        <begin position="1"/>
        <end position="28"/>
    </location>
</feature>
<dbReference type="RefSeq" id="WP_091582531.1">
    <property type="nucleotide sequence ID" value="NZ_FNDU01000003.1"/>
</dbReference>
<dbReference type="STRING" id="930129.SAMN05216352_103152"/>
<feature type="compositionally biased region" description="Basic and acidic residues" evidence="1">
    <location>
        <begin position="83"/>
        <end position="99"/>
    </location>
</feature>
<feature type="transmembrane region" description="Helical" evidence="2">
    <location>
        <begin position="44"/>
        <end position="62"/>
    </location>
</feature>
<name>A0A1G8FZ75_9BACI</name>
<keyword evidence="2" id="KW-0472">Membrane</keyword>